<comment type="caution">
    <text evidence="2">The sequence shown here is derived from an EMBL/GenBank/DDBJ whole genome shotgun (WGS) entry which is preliminary data.</text>
</comment>
<evidence type="ECO:0000256" key="1">
    <source>
        <dbReference type="SAM" id="Phobius"/>
    </source>
</evidence>
<accession>A0A074MAA9</accession>
<keyword evidence="3" id="KW-1185">Reference proteome</keyword>
<dbReference type="Proteomes" id="UP000027647">
    <property type="component" value="Unassembled WGS sequence"/>
</dbReference>
<proteinExistence type="predicted"/>
<keyword evidence="1" id="KW-1133">Transmembrane helix</keyword>
<dbReference type="AlphaFoldDB" id="A0A074MAA9"/>
<dbReference type="eggNOG" id="ENOG5033NVP">
    <property type="taxonomic scope" value="Bacteria"/>
</dbReference>
<sequence length="120" mass="13910">MPTIAKIIWSLGFVIGTITHSLDLFHLGWLPYDFMPLPWNIYWTSLTFLDPLAVLLIWARERWGVWLGLAIMASNVLVNGYTYLIGYDEFLFGLTLQTLFAAFVFFASWEHFRAAKKETT</sequence>
<feature type="transmembrane region" description="Helical" evidence="1">
    <location>
        <begin position="7"/>
        <end position="29"/>
    </location>
</feature>
<keyword evidence="1" id="KW-0812">Transmembrane</keyword>
<evidence type="ECO:0000313" key="2">
    <source>
        <dbReference type="EMBL" id="KEO88773.1"/>
    </source>
</evidence>
<dbReference type="EMBL" id="JMIW01000007">
    <property type="protein sequence ID" value="KEO88773.1"/>
    <property type="molecule type" value="Genomic_DNA"/>
</dbReference>
<feature type="transmembrane region" description="Helical" evidence="1">
    <location>
        <begin position="41"/>
        <end position="58"/>
    </location>
</feature>
<dbReference type="STRING" id="1044.EH31_15160"/>
<feature type="transmembrane region" description="Helical" evidence="1">
    <location>
        <begin position="65"/>
        <end position="84"/>
    </location>
</feature>
<gene>
    <name evidence="2" type="ORF">EH31_15160</name>
</gene>
<feature type="transmembrane region" description="Helical" evidence="1">
    <location>
        <begin position="90"/>
        <end position="109"/>
    </location>
</feature>
<evidence type="ECO:0000313" key="3">
    <source>
        <dbReference type="Proteomes" id="UP000027647"/>
    </source>
</evidence>
<keyword evidence="1" id="KW-0472">Membrane</keyword>
<dbReference type="RefSeq" id="WP_034961545.1">
    <property type="nucleotide sequence ID" value="NZ_JMIW01000007.1"/>
</dbReference>
<protein>
    <submittedName>
        <fullName evidence="2">Uncharacterized protein</fullName>
    </submittedName>
</protein>
<name>A0A074MAA9_ERYLO</name>
<dbReference type="OrthoDB" id="881941at2"/>
<reference evidence="2 3" key="1">
    <citation type="submission" date="2014-04" db="EMBL/GenBank/DDBJ databases">
        <title>A comprehensive comparison of genomes of Erythrobacter spp. strains.</title>
        <authorList>
            <person name="Zheng Q."/>
        </authorList>
    </citation>
    <scope>NUCLEOTIDE SEQUENCE [LARGE SCALE GENOMIC DNA]</scope>
    <source>
        <strain evidence="2 3">DSM 6997</strain>
    </source>
</reference>
<organism evidence="2 3">
    <name type="scientific">Erythrobacter longus</name>
    <dbReference type="NCBI Taxonomy" id="1044"/>
    <lineage>
        <taxon>Bacteria</taxon>
        <taxon>Pseudomonadati</taxon>
        <taxon>Pseudomonadota</taxon>
        <taxon>Alphaproteobacteria</taxon>
        <taxon>Sphingomonadales</taxon>
        <taxon>Erythrobacteraceae</taxon>
        <taxon>Erythrobacter/Porphyrobacter group</taxon>
        <taxon>Erythrobacter</taxon>
    </lineage>
</organism>